<comment type="caution">
    <text evidence="1">The sequence shown here is derived from an EMBL/GenBank/DDBJ whole genome shotgun (WGS) entry which is preliminary data.</text>
</comment>
<organism evidence="1 2">
    <name type="scientific">Rubripirellula tenax</name>
    <dbReference type="NCBI Taxonomy" id="2528015"/>
    <lineage>
        <taxon>Bacteria</taxon>
        <taxon>Pseudomonadati</taxon>
        <taxon>Planctomycetota</taxon>
        <taxon>Planctomycetia</taxon>
        <taxon>Pirellulales</taxon>
        <taxon>Pirellulaceae</taxon>
        <taxon>Rubripirellula</taxon>
    </lineage>
</organism>
<dbReference type="Gene3D" id="1.25.40.10">
    <property type="entry name" value="Tetratricopeptide repeat domain"/>
    <property type="match status" value="1"/>
</dbReference>
<keyword evidence="2" id="KW-1185">Reference proteome</keyword>
<dbReference type="SUPFAM" id="SSF48452">
    <property type="entry name" value="TPR-like"/>
    <property type="match status" value="1"/>
</dbReference>
<dbReference type="AlphaFoldDB" id="A0A5C6F878"/>
<sequence length="917" mass="101566">MIRTLSSARSNQRTNRLEVGVRAWVTLMACFCVDASVATAQSDAGQAVDDLSKEDYSVRQNATIQMWKDHEGSREVVQQAARNPDPEISGRAQWILRQWRRGALPDMPPEVSRLLQGSDQPAAVERLLEAGQFLAAVVAVEESAGTVDRESIQRRVNASLNRRFPIYIHQAMQSESLPHLLNLLDLVADSAETAACRLEMMRLMSIPITDDNRLPASAANWPIGLRDSVSVMLLVKLGQYDEAVAAARSSGDESLLTTCMMVASKWREIADAESELAQKEKIGSAEHSLHWCRTLAAADRAGDPILFDEAVKQIVAPEACELPMVIDMRWKSLASHGRTAQALSILDGHSPEDAASLSMDASDFKHALDVMGYPIDRIDIDYVDWIANALKSQHDAGQQRLAPEMRRLLVLMQCLISVGRDDTAWVIAKQLCESDQRIGVQTQHRLREYVLTSLTTTKRTDWIPVLAVDPSDRSVSPDSLEITAGVLPDADGTTIEIVMDSLERIDPTSTVDQRFLEACQLLEGIVPQGFDAQVDFDKFFDSVTRPLSTTAMRGLRGRGIPIQANLNIALMFSRLGQTQHASGCLRKLAESGDTAALFRMGEQALDSGRTEIASQLFDLVYRKIQSQSRIGGIDDVALALKAVVGKWTIARRSGDKEAAAQLEHELQLALCTPYSQTRNTLASYLTEREENDLAIQTYRSLLPIKIFGSNDSIDFYSVARGFALAARDAFPDESARWFDLAVLRSIESDGFRAGAFVTLPVYVCRWAIEAAVASGNHDVAAKQIDRLLSLDPLDIDLAERLLPTMREAGMTDLADQTLDRVMDRGIEYSKNFPMDAMMANNLAWVAAMNKRRLSEARELSEAAVRVEPDSAIYRDTLAEILFLVGEKDQALKIETGCLLDDPGQWHLHEQVKRFSVR</sequence>
<proteinExistence type="predicted"/>
<gene>
    <name evidence="1" type="ORF">Poly51_27170</name>
</gene>
<name>A0A5C6F878_9BACT</name>
<accession>A0A5C6F878</accession>
<dbReference type="InterPro" id="IPR011990">
    <property type="entry name" value="TPR-like_helical_dom_sf"/>
</dbReference>
<dbReference type="EMBL" id="SJPW01000003">
    <property type="protein sequence ID" value="TWU56800.1"/>
    <property type="molecule type" value="Genomic_DNA"/>
</dbReference>
<dbReference type="Proteomes" id="UP000318288">
    <property type="component" value="Unassembled WGS sequence"/>
</dbReference>
<evidence type="ECO:0000313" key="2">
    <source>
        <dbReference type="Proteomes" id="UP000318288"/>
    </source>
</evidence>
<evidence type="ECO:0000313" key="1">
    <source>
        <dbReference type="EMBL" id="TWU56800.1"/>
    </source>
</evidence>
<protein>
    <recommendedName>
        <fullName evidence="3">Tetratricopeptide repeat protein</fullName>
    </recommendedName>
</protein>
<evidence type="ECO:0008006" key="3">
    <source>
        <dbReference type="Google" id="ProtNLM"/>
    </source>
</evidence>
<reference evidence="1 2" key="1">
    <citation type="submission" date="2019-02" db="EMBL/GenBank/DDBJ databases">
        <title>Deep-cultivation of Planctomycetes and their phenomic and genomic characterization uncovers novel biology.</title>
        <authorList>
            <person name="Wiegand S."/>
            <person name="Jogler M."/>
            <person name="Boedeker C."/>
            <person name="Pinto D."/>
            <person name="Vollmers J."/>
            <person name="Rivas-Marin E."/>
            <person name="Kohn T."/>
            <person name="Peeters S.H."/>
            <person name="Heuer A."/>
            <person name="Rast P."/>
            <person name="Oberbeckmann S."/>
            <person name="Bunk B."/>
            <person name="Jeske O."/>
            <person name="Meyerdierks A."/>
            <person name="Storesund J.E."/>
            <person name="Kallscheuer N."/>
            <person name="Luecker S."/>
            <person name="Lage O.M."/>
            <person name="Pohl T."/>
            <person name="Merkel B.J."/>
            <person name="Hornburger P."/>
            <person name="Mueller R.-W."/>
            <person name="Bruemmer F."/>
            <person name="Labrenz M."/>
            <person name="Spormann A.M."/>
            <person name="Op Den Camp H."/>
            <person name="Overmann J."/>
            <person name="Amann R."/>
            <person name="Jetten M.S.M."/>
            <person name="Mascher T."/>
            <person name="Medema M.H."/>
            <person name="Devos D.P."/>
            <person name="Kaster A.-K."/>
            <person name="Ovreas L."/>
            <person name="Rohde M."/>
            <person name="Galperin M.Y."/>
            <person name="Jogler C."/>
        </authorList>
    </citation>
    <scope>NUCLEOTIDE SEQUENCE [LARGE SCALE GENOMIC DNA]</scope>
    <source>
        <strain evidence="1 2">Poly51</strain>
    </source>
</reference>